<dbReference type="InterPro" id="IPR006343">
    <property type="entry name" value="DnaB/C_C"/>
</dbReference>
<dbReference type="InterPro" id="IPR058660">
    <property type="entry name" value="WHD_DnaB"/>
</dbReference>
<accession>A0A0R1HJB6</accession>
<protein>
    <submittedName>
        <fullName evidence="5">Chromosome replication initiation membrane attachment protein</fullName>
    </submittedName>
</protein>
<dbReference type="RefSeq" id="WP_057973376.1">
    <property type="nucleotide sequence ID" value="NZ_AZDI01000001.1"/>
</dbReference>
<dbReference type="Pfam" id="PF07261">
    <property type="entry name" value="DnaB_2"/>
    <property type="match status" value="1"/>
</dbReference>
<dbReference type="Proteomes" id="UP000051450">
    <property type="component" value="Unassembled WGS sequence"/>
</dbReference>
<dbReference type="OrthoDB" id="2082007at2"/>
<feature type="domain" description="DnaB/C C-terminal" evidence="3">
    <location>
        <begin position="328"/>
        <end position="401"/>
    </location>
</feature>
<dbReference type="STRING" id="1423719.FC66_GL000054"/>
<dbReference type="EMBL" id="AZDI01000001">
    <property type="protein sequence ID" value="KRK46431.1"/>
    <property type="molecule type" value="Genomic_DNA"/>
</dbReference>
<dbReference type="PATRIC" id="fig|1423719.4.peg.52"/>
<evidence type="ECO:0000313" key="6">
    <source>
        <dbReference type="Proteomes" id="UP000051450"/>
    </source>
</evidence>
<sequence>MIETWENMSPKDGYVVLMDEKVTNDDIERLDYLYQPIMGVIASGLFSLLKGEANQNPQLSNRKMHNELLSLLNIDLAAFYEARSSLEALGLLKSFEKDDIMGKVMVYQLRRPLEATDFFTDDLLSILLWESIGDTRYKEITARFALPVLKLDGFKEVSKSFLDVFQVSQVHLSNKPDIISESKKSFLTNIKTPQKLIESDNVDSFDFKFFIELLKKSFVSLDEINNQQDLIVSEHLLYDIDEIEMAQFIGDAADLSTNEVDYNAFKQKIAHKYNQQVKLKKQEDPTNDDEQDGGHKSVETLKKVGFSQEDSQLILASDAYSPFDFLKSLKESKGGYVTDNESYLLQQLVQRQIFTNSVINILIHYILIDRDLATLNKSFVDTMANDWSQQKVKTPEDAINQVRHFNTKKTETKVTNQRQRKIIKKETLPDWAKDDYQAPEADTEIDKAALQRQLDEFNKTAPKGG</sequence>
<name>A0A0R1HJB6_9LACO</name>
<feature type="region of interest" description="Disordered" evidence="2">
    <location>
        <begin position="276"/>
        <end position="295"/>
    </location>
</feature>
<organism evidence="5 6">
    <name type="scientific">Dellaglioa algida DSM 15638</name>
    <dbReference type="NCBI Taxonomy" id="1423719"/>
    <lineage>
        <taxon>Bacteria</taxon>
        <taxon>Bacillati</taxon>
        <taxon>Bacillota</taxon>
        <taxon>Bacilli</taxon>
        <taxon>Lactobacillales</taxon>
        <taxon>Lactobacillaceae</taxon>
        <taxon>Dellaglioa</taxon>
    </lineage>
</organism>
<reference evidence="5 6" key="1">
    <citation type="journal article" date="2015" name="Genome Announc.">
        <title>Expanding the biotechnology potential of lactobacilli through comparative genomics of 213 strains and associated genera.</title>
        <authorList>
            <person name="Sun Z."/>
            <person name="Harris H.M."/>
            <person name="McCann A."/>
            <person name="Guo C."/>
            <person name="Argimon S."/>
            <person name="Zhang W."/>
            <person name="Yang X."/>
            <person name="Jeffery I.B."/>
            <person name="Cooney J.C."/>
            <person name="Kagawa T.F."/>
            <person name="Liu W."/>
            <person name="Song Y."/>
            <person name="Salvetti E."/>
            <person name="Wrobel A."/>
            <person name="Rasinkangas P."/>
            <person name="Parkhill J."/>
            <person name="Rea M.C."/>
            <person name="O'Sullivan O."/>
            <person name="Ritari J."/>
            <person name="Douillard F.P."/>
            <person name="Paul Ross R."/>
            <person name="Yang R."/>
            <person name="Briner A.E."/>
            <person name="Felis G.E."/>
            <person name="de Vos W.M."/>
            <person name="Barrangou R."/>
            <person name="Klaenhammer T.R."/>
            <person name="Caufield P.W."/>
            <person name="Cui Y."/>
            <person name="Zhang H."/>
            <person name="O'Toole P.W."/>
        </authorList>
    </citation>
    <scope>NUCLEOTIDE SEQUENCE [LARGE SCALE GENOMIC DNA]</scope>
    <source>
        <strain evidence="5 6">DSM 15638</strain>
    </source>
</reference>
<evidence type="ECO:0000313" key="5">
    <source>
        <dbReference type="EMBL" id="KRK46431.1"/>
    </source>
</evidence>
<dbReference type="Pfam" id="PF25888">
    <property type="entry name" value="WHD_DnaB"/>
    <property type="match status" value="1"/>
</dbReference>
<feature type="domain" description="Replicative helicase loading/DNA remodeling protein DnaB N-terminal winged helix" evidence="4">
    <location>
        <begin position="8"/>
        <end position="254"/>
    </location>
</feature>
<comment type="caution">
    <text evidence="5">The sequence shown here is derived from an EMBL/GenBank/DDBJ whole genome shotgun (WGS) entry which is preliminary data.</text>
</comment>
<evidence type="ECO:0000259" key="4">
    <source>
        <dbReference type="Pfam" id="PF25888"/>
    </source>
</evidence>
<dbReference type="AlphaFoldDB" id="A0A0R1HJB6"/>
<proteinExistence type="inferred from homology"/>
<evidence type="ECO:0000259" key="3">
    <source>
        <dbReference type="Pfam" id="PF07261"/>
    </source>
</evidence>
<evidence type="ECO:0000256" key="2">
    <source>
        <dbReference type="SAM" id="MobiDB-lite"/>
    </source>
</evidence>
<comment type="similarity">
    <text evidence="1">Belongs to the DnaB/DnaD family.</text>
</comment>
<evidence type="ECO:0000256" key="1">
    <source>
        <dbReference type="ARBA" id="ARBA00093462"/>
    </source>
</evidence>
<gene>
    <name evidence="5" type="ORF">FC66_GL000054</name>
</gene>
<keyword evidence="6" id="KW-1185">Reference proteome</keyword>